<dbReference type="SUPFAM" id="SSF46785">
    <property type="entry name" value="Winged helix' DNA-binding domain"/>
    <property type="match status" value="1"/>
</dbReference>
<dbReference type="InterPro" id="IPR036388">
    <property type="entry name" value="WH-like_DNA-bd_sf"/>
</dbReference>
<dbReference type="InterPro" id="IPR052362">
    <property type="entry name" value="HTH-GbsR_regulator"/>
</dbReference>
<keyword evidence="3" id="KW-0804">Transcription</keyword>
<gene>
    <name evidence="4" type="ORF">EDD27_8917</name>
</gene>
<evidence type="ECO:0000256" key="1">
    <source>
        <dbReference type="ARBA" id="ARBA00023015"/>
    </source>
</evidence>
<comment type="caution">
    <text evidence="4">The sequence shown here is derived from an EMBL/GenBank/DDBJ whole genome shotgun (WGS) entry which is preliminary data.</text>
</comment>
<dbReference type="PANTHER" id="PTHR38465:SF2">
    <property type="entry name" value="HTH-TYPE TRANSCRIPTIONAL REGULATOR MMPR5"/>
    <property type="match status" value="1"/>
</dbReference>
<keyword evidence="5" id="KW-1185">Reference proteome</keyword>
<keyword evidence="2" id="KW-0238">DNA-binding</keyword>
<evidence type="ECO:0000256" key="3">
    <source>
        <dbReference type="ARBA" id="ARBA00023163"/>
    </source>
</evidence>
<accession>A0A438MKH9</accession>
<dbReference type="Gene3D" id="1.10.10.10">
    <property type="entry name" value="Winged helix-like DNA-binding domain superfamily/Winged helix DNA-binding domain"/>
    <property type="match status" value="1"/>
</dbReference>
<dbReference type="AlphaFoldDB" id="A0A438MKH9"/>
<organism evidence="4 5">
    <name type="scientific">Nonomuraea polychroma</name>
    <dbReference type="NCBI Taxonomy" id="46176"/>
    <lineage>
        <taxon>Bacteria</taxon>
        <taxon>Bacillati</taxon>
        <taxon>Actinomycetota</taxon>
        <taxon>Actinomycetes</taxon>
        <taxon>Streptosporangiales</taxon>
        <taxon>Streptosporangiaceae</taxon>
        <taxon>Nonomuraea</taxon>
    </lineage>
</organism>
<dbReference type="PANTHER" id="PTHR38465">
    <property type="entry name" value="HTH-TYPE TRANSCRIPTIONAL REGULATOR MJ1563-RELATED"/>
    <property type="match status" value="1"/>
</dbReference>
<evidence type="ECO:0000313" key="5">
    <source>
        <dbReference type="Proteomes" id="UP000284824"/>
    </source>
</evidence>
<proteinExistence type="predicted"/>
<dbReference type="Proteomes" id="UP000284824">
    <property type="component" value="Unassembled WGS sequence"/>
</dbReference>
<dbReference type="OrthoDB" id="67158at2"/>
<sequence>MNAQDVPDREQVRAWVERVATFLSEEWGLAPITGRILGWLMVCDPPEQTAGDIAEAIGASRASLTTNIQLLTSLKLVRRMRKSGERNVYYQIEDDAWSKVIRRKLAAFATFDGLVAEGLELGWTDEAQTRRIRSARASVAALTQVLDQARSLVRKQPWHEGPVAG</sequence>
<reference evidence="4 5" key="1">
    <citation type="submission" date="2019-01" db="EMBL/GenBank/DDBJ databases">
        <title>Sequencing the genomes of 1000 actinobacteria strains.</title>
        <authorList>
            <person name="Klenk H.-P."/>
        </authorList>
    </citation>
    <scope>NUCLEOTIDE SEQUENCE [LARGE SCALE GENOMIC DNA]</scope>
    <source>
        <strain evidence="4 5">DSM 43925</strain>
    </source>
</reference>
<dbReference type="RefSeq" id="WP_127937940.1">
    <property type="nucleotide sequence ID" value="NZ_SAUN01000001.1"/>
</dbReference>
<keyword evidence="1" id="KW-0805">Transcription regulation</keyword>
<evidence type="ECO:0000256" key="2">
    <source>
        <dbReference type="ARBA" id="ARBA00023125"/>
    </source>
</evidence>
<dbReference type="EMBL" id="SAUN01000001">
    <property type="protein sequence ID" value="RVX46071.1"/>
    <property type="molecule type" value="Genomic_DNA"/>
</dbReference>
<dbReference type="GO" id="GO:0003677">
    <property type="term" value="F:DNA binding"/>
    <property type="evidence" value="ECO:0007669"/>
    <property type="project" value="UniProtKB-KW"/>
</dbReference>
<dbReference type="InterPro" id="IPR036390">
    <property type="entry name" value="WH_DNA-bd_sf"/>
</dbReference>
<evidence type="ECO:0000313" key="4">
    <source>
        <dbReference type="EMBL" id="RVX46071.1"/>
    </source>
</evidence>
<name>A0A438MKH9_9ACTN</name>
<protein>
    <submittedName>
        <fullName evidence="4">MarR family protein</fullName>
    </submittedName>
</protein>